<feature type="transmembrane region" description="Helical" evidence="1">
    <location>
        <begin position="15"/>
        <end position="36"/>
    </location>
</feature>
<dbReference type="AlphaFoldDB" id="A0A1C9UZA7"/>
<dbReference type="EMBL" id="KX752422">
    <property type="protein sequence ID" value="AOR87105.1"/>
    <property type="molecule type" value="Genomic_DNA"/>
</dbReference>
<geneLocation type="mitochondrion" evidence="2"/>
<keyword evidence="2" id="KW-0496">Mitochondrion</keyword>
<evidence type="ECO:0000256" key="1">
    <source>
        <dbReference type="SAM" id="Phobius"/>
    </source>
</evidence>
<protein>
    <submittedName>
        <fullName evidence="2">ATP synthase F0 subunit 6</fullName>
    </submittedName>
</protein>
<organism evidence="2">
    <name type="scientific">Streptosyllis sp. THS1</name>
    <dbReference type="NCBI Taxonomy" id="1898410"/>
    <lineage>
        <taxon>Eukaryota</taxon>
        <taxon>Metazoa</taxon>
        <taxon>Spiralia</taxon>
        <taxon>Lophotrochozoa</taxon>
        <taxon>Annelida</taxon>
        <taxon>Polychaeta</taxon>
        <taxon>Errantia</taxon>
        <taxon>Phyllodocida</taxon>
        <taxon>Syllidae</taxon>
        <taxon>Streptosyllis</taxon>
    </lineage>
</organism>
<reference evidence="2" key="1">
    <citation type="journal article" date="2016" name="Gene">
        <title>Syllidae mitochondrial gene order is unusually variable for Annelida.</title>
        <authorList>
            <person name="Aguado M.T."/>
            <person name="Richter S."/>
            <person name="Sontowski R."/>
            <person name="Golombek A."/>
            <person name="Struck T.H."/>
            <person name="Bleidorn C."/>
        </authorList>
    </citation>
    <scope>NUCLEOTIDE SEQUENCE</scope>
</reference>
<evidence type="ECO:0000313" key="2">
    <source>
        <dbReference type="EMBL" id="AOR87105.1"/>
    </source>
</evidence>
<keyword evidence="1" id="KW-0812">Transmembrane</keyword>
<name>A0A1C9UZA7_9ANNE</name>
<accession>A0A1C9UZA7</accession>
<sequence length="51" mass="6407">MPHLSPFNWILMPPFFFLMFIAFSSVIFFMKFYKILNLDFKSMKFMNNWNW</sequence>
<keyword evidence="1" id="KW-1133">Transmembrane helix</keyword>
<proteinExistence type="predicted"/>
<gene>
    <name evidence="2" type="primary">ATP8</name>
</gene>
<keyword evidence="1" id="KW-0472">Membrane</keyword>